<dbReference type="Proteomes" id="UP001066276">
    <property type="component" value="Chromosome 8"/>
</dbReference>
<protein>
    <submittedName>
        <fullName evidence="1">Uncharacterized protein</fullName>
    </submittedName>
</protein>
<name>A0AAV7NSB1_PLEWA</name>
<reference evidence="1" key="1">
    <citation type="journal article" date="2022" name="bioRxiv">
        <title>Sequencing and chromosome-scale assembly of the giantPleurodeles waltlgenome.</title>
        <authorList>
            <person name="Brown T."/>
            <person name="Elewa A."/>
            <person name="Iarovenko S."/>
            <person name="Subramanian E."/>
            <person name="Araus A.J."/>
            <person name="Petzold A."/>
            <person name="Susuki M."/>
            <person name="Suzuki K.-i.T."/>
            <person name="Hayashi T."/>
            <person name="Toyoda A."/>
            <person name="Oliveira C."/>
            <person name="Osipova E."/>
            <person name="Leigh N.D."/>
            <person name="Simon A."/>
            <person name="Yun M.H."/>
        </authorList>
    </citation>
    <scope>NUCLEOTIDE SEQUENCE</scope>
    <source>
        <strain evidence="1">20211129_DDA</strain>
        <tissue evidence="1">Liver</tissue>
    </source>
</reference>
<dbReference type="AlphaFoldDB" id="A0AAV7NSB1"/>
<accession>A0AAV7NSB1</accession>
<proteinExistence type="predicted"/>
<evidence type="ECO:0000313" key="1">
    <source>
        <dbReference type="EMBL" id="KAJ1117243.1"/>
    </source>
</evidence>
<dbReference type="EMBL" id="JANPWB010000012">
    <property type="protein sequence ID" value="KAJ1117243.1"/>
    <property type="molecule type" value="Genomic_DNA"/>
</dbReference>
<evidence type="ECO:0000313" key="2">
    <source>
        <dbReference type="Proteomes" id="UP001066276"/>
    </source>
</evidence>
<sequence length="102" mass="10250">MPPTFRGRAARVSAPVSGLPVSGPLNHRALVNPGARLLRSCPFSAPPTTHAVARWAPLSGALDGVVPPGAAPAAPVGPRRPRLVCRSLGGLGRRAVPASGAV</sequence>
<keyword evidence="2" id="KW-1185">Reference proteome</keyword>
<gene>
    <name evidence="1" type="ORF">NDU88_005443</name>
</gene>
<organism evidence="1 2">
    <name type="scientific">Pleurodeles waltl</name>
    <name type="common">Iberian ribbed newt</name>
    <dbReference type="NCBI Taxonomy" id="8319"/>
    <lineage>
        <taxon>Eukaryota</taxon>
        <taxon>Metazoa</taxon>
        <taxon>Chordata</taxon>
        <taxon>Craniata</taxon>
        <taxon>Vertebrata</taxon>
        <taxon>Euteleostomi</taxon>
        <taxon>Amphibia</taxon>
        <taxon>Batrachia</taxon>
        <taxon>Caudata</taxon>
        <taxon>Salamandroidea</taxon>
        <taxon>Salamandridae</taxon>
        <taxon>Pleurodelinae</taxon>
        <taxon>Pleurodeles</taxon>
    </lineage>
</organism>
<comment type="caution">
    <text evidence="1">The sequence shown here is derived from an EMBL/GenBank/DDBJ whole genome shotgun (WGS) entry which is preliminary data.</text>
</comment>